<accession>A0A0A0HWG6</accession>
<comment type="caution">
    <text evidence="2">The sequence shown here is derived from an EMBL/GenBank/DDBJ whole genome shotgun (WGS) entry which is preliminary data.</text>
</comment>
<organism evidence="2 3">
    <name type="scientific">Clostridium botulinum C/D str. DC5</name>
    <dbReference type="NCBI Taxonomy" id="1443128"/>
    <lineage>
        <taxon>Bacteria</taxon>
        <taxon>Bacillati</taxon>
        <taxon>Bacillota</taxon>
        <taxon>Clostridia</taxon>
        <taxon>Eubacteriales</taxon>
        <taxon>Clostridiaceae</taxon>
        <taxon>Clostridium</taxon>
    </lineage>
</organism>
<evidence type="ECO:0000313" key="3">
    <source>
        <dbReference type="Proteomes" id="UP000030014"/>
    </source>
</evidence>
<protein>
    <recommendedName>
        <fullName evidence="4">DUF5698 domain-containing protein</fullName>
    </recommendedName>
</protein>
<dbReference type="EMBL" id="JDRY01000168">
    <property type="protein sequence ID" value="KGM93529.1"/>
    <property type="molecule type" value="Genomic_DNA"/>
</dbReference>
<dbReference type="RefSeq" id="WP_039260077.1">
    <property type="nucleotide sequence ID" value="NZ_JDRY01000168.1"/>
</dbReference>
<name>A0A0A0HWG6_CLOBO</name>
<evidence type="ECO:0000313" key="2">
    <source>
        <dbReference type="EMBL" id="KGM93529.1"/>
    </source>
</evidence>
<dbReference type="Proteomes" id="UP000030014">
    <property type="component" value="Unassembled WGS sequence"/>
</dbReference>
<reference evidence="2 3" key="1">
    <citation type="submission" date="2014-01" db="EMBL/GenBank/DDBJ databases">
        <title>Plasmidome dynamics in the species complex Clostridium novyi sensu lato converts strains of independent lineages into distinctly different pathogens.</title>
        <authorList>
            <person name="Skarin H."/>
            <person name="Segerman B."/>
        </authorList>
    </citation>
    <scope>NUCLEOTIDE SEQUENCE [LARGE SCALE GENOMIC DNA]</scope>
    <source>
        <strain evidence="2 3">DC5</strain>
    </source>
</reference>
<dbReference type="AlphaFoldDB" id="A0A0A0HWG6"/>
<sequence length="155" mass="17277">MIKLYVLVFVLKLIDCMFTTTKTKALIYGYDKLAGILKGVASITNAIILMNVVIAKSYIGIVVIGVAETLGTFLATGLFNKFKKDEEWTFFVAPRTREDSKIIADTLRDNGIPTYTIEGYYNKSSVLSCVVSAKTKEESKIVNQVCKDKARCKRI</sequence>
<gene>
    <name evidence="2" type="ORF">Z955_14815</name>
</gene>
<keyword evidence="1" id="KW-1133">Transmembrane helix</keyword>
<evidence type="ECO:0000256" key="1">
    <source>
        <dbReference type="SAM" id="Phobius"/>
    </source>
</evidence>
<proteinExistence type="predicted"/>
<evidence type="ECO:0008006" key="4">
    <source>
        <dbReference type="Google" id="ProtNLM"/>
    </source>
</evidence>
<keyword evidence="1" id="KW-0472">Membrane</keyword>
<keyword evidence="1" id="KW-0812">Transmembrane</keyword>
<feature type="transmembrane region" description="Helical" evidence="1">
    <location>
        <begin position="58"/>
        <end position="79"/>
    </location>
</feature>